<evidence type="ECO:0000256" key="1">
    <source>
        <dbReference type="SAM" id="SignalP"/>
    </source>
</evidence>
<sequence length="153" mass="17436">MRTNHLCYFTFAKRLVWAVPFLVEPTKCHPQAAILPFISAKSADGDSKATLETHLVKQTRGSEIVSNDDKIKPTRQVDTVPIPPCLILGETLELQAGRGFLKQFSFQKVVLYMREEVQNQYYERSSKLQTIEGVDRGKLDECHRAMAQRMPPD</sequence>
<evidence type="ECO:0000313" key="2">
    <source>
        <dbReference type="EMBL" id="PBK81633.1"/>
    </source>
</evidence>
<keyword evidence="3" id="KW-1185">Reference proteome</keyword>
<name>A0A2H3CZV7_ARMGA</name>
<feature type="signal peptide" evidence="1">
    <location>
        <begin position="1"/>
        <end position="18"/>
    </location>
</feature>
<accession>A0A2H3CZV7</accession>
<gene>
    <name evidence="2" type="ORF">ARMGADRAFT_1039211</name>
</gene>
<dbReference type="InParanoid" id="A0A2H3CZV7"/>
<keyword evidence="1" id="KW-0732">Signal</keyword>
<reference evidence="3" key="1">
    <citation type="journal article" date="2017" name="Nat. Ecol. Evol.">
        <title>Genome expansion and lineage-specific genetic innovations in the forest pathogenic fungi Armillaria.</title>
        <authorList>
            <person name="Sipos G."/>
            <person name="Prasanna A.N."/>
            <person name="Walter M.C."/>
            <person name="O'Connor E."/>
            <person name="Balint B."/>
            <person name="Krizsan K."/>
            <person name="Kiss B."/>
            <person name="Hess J."/>
            <person name="Varga T."/>
            <person name="Slot J."/>
            <person name="Riley R."/>
            <person name="Boka B."/>
            <person name="Rigling D."/>
            <person name="Barry K."/>
            <person name="Lee J."/>
            <person name="Mihaltcheva S."/>
            <person name="LaButti K."/>
            <person name="Lipzen A."/>
            <person name="Waldron R."/>
            <person name="Moloney N.M."/>
            <person name="Sperisen C."/>
            <person name="Kredics L."/>
            <person name="Vagvoelgyi C."/>
            <person name="Patrignani A."/>
            <person name="Fitzpatrick D."/>
            <person name="Nagy I."/>
            <person name="Doyle S."/>
            <person name="Anderson J.B."/>
            <person name="Grigoriev I.V."/>
            <person name="Gueldener U."/>
            <person name="Muensterkoetter M."/>
            <person name="Nagy L.G."/>
        </authorList>
    </citation>
    <scope>NUCLEOTIDE SEQUENCE [LARGE SCALE GENOMIC DNA]</scope>
    <source>
        <strain evidence="3">Ar21-2</strain>
    </source>
</reference>
<evidence type="ECO:0000313" key="3">
    <source>
        <dbReference type="Proteomes" id="UP000217790"/>
    </source>
</evidence>
<feature type="chain" id="PRO_5013809873" evidence="1">
    <location>
        <begin position="19"/>
        <end position="153"/>
    </location>
</feature>
<dbReference type="Proteomes" id="UP000217790">
    <property type="component" value="Unassembled WGS sequence"/>
</dbReference>
<proteinExistence type="predicted"/>
<organism evidence="2 3">
    <name type="scientific">Armillaria gallica</name>
    <name type="common">Bulbous honey fungus</name>
    <name type="synonym">Armillaria bulbosa</name>
    <dbReference type="NCBI Taxonomy" id="47427"/>
    <lineage>
        <taxon>Eukaryota</taxon>
        <taxon>Fungi</taxon>
        <taxon>Dikarya</taxon>
        <taxon>Basidiomycota</taxon>
        <taxon>Agaricomycotina</taxon>
        <taxon>Agaricomycetes</taxon>
        <taxon>Agaricomycetidae</taxon>
        <taxon>Agaricales</taxon>
        <taxon>Marasmiineae</taxon>
        <taxon>Physalacriaceae</taxon>
        <taxon>Armillaria</taxon>
    </lineage>
</organism>
<dbReference type="AlphaFoldDB" id="A0A2H3CZV7"/>
<protein>
    <submittedName>
        <fullName evidence="2">Uncharacterized protein</fullName>
    </submittedName>
</protein>
<dbReference type="EMBL" id="KZ293727">
    <property type="protein sequence ID" value="PBK81633.1"/>
    <property type="molecule type" value="Genomic_DNA"/>
</dbReference>